<dbReference type="GO" id="GO:0070475">
    <property type="term" value="P:rRNA base methylation"/>
    <property type="evidence" value="ECO:0007669"/>
    <property type="project" value="TreeGrafter"/>
</dbReference>
<dbReference type="PANTHER" id="PTHR11061:SF30">
    <property type="entry name" value="TRNA (URACIL(54)-C(5))-METHYLTRANSFERASE"/>
    <property type="match status" value="1"/>
</dbReference>
<dbReference type="EC" id="2.1.1.190" evidence="6"/>
<dbReference type="InterPro" id="IPR029063">
    <property type="entry name" value="SAM-dependent_MTases_sf"/>
</dbReference>
<name>A0A9D2DY76_9FIRM</name>
<feature type="binding site" evidence="4">
    <location>
        <position position="326"/>
    </location>
    <ligand>
        <name>S-adenosyl-L-methionine</name>
        <dbReference type="ChEBI" id="CHEBI:59789"/>
    </ligand>
</feature>
<dbReference type="Pfam" id="PF01938">
    <property type="entry name" value="TRAM"/>
    <property type="match status" value="1"/>
</dbReference>
<dbReference type="InterPro" id="IPR010280">
    <property type="entry name" value="U5_MeTrfase_fam"/>
</dbReference>
<reference evidence="6" key="1">
    <citation type="journal article" date="2021" name="PeerJ">
        <title>Extensive microbial diversity within the chicken gut microbiome revealed by metagenomics and culture.</title>
        <authorList>
            <person name="Gilroy R."/>
            <person name="Ravi A."/>
            <person name="Getino M."/>
            <person name="Pursley I."/>
            <person name="Horton D.L."/>
            <person name="Alikhan N.F."/>
            <person name="Baker D."/>
            <person name="Gharbi K."/>
            <person name="Hall N."/>
            <person name="Watson M."/>
            <person name="Adriaenssens E.M."/>
            <person name="Foster-Nyarko E."/>
            <person name="Jarju S."/>
            <person name="Secka A."/>
            <person name="Antonio M."/>
            <person name="Oren A."/>
            <person name="Chaudhuri R.R."/>
            <person name="La Ragione R."/>
            <person name="Hildebrand F."/>
            <person name="Pallen M.J."/>
        </authorList>
    </citation>
    <scope>NUCLEOTIDE SEQUENCE</scope>
    <source>
        <strain evidence="6">CHK33-5263</strain>
    </source>
</reference>
<evidence type="ECO:0000313" key="6">
    <source>
        <dbReference type="EMBL" id="HIZ25255.1"/>
    </source>
</evidence>
<dbReference type="SUPFAM" id="SSF50249">
    <property type="entry name" value="Nucleic acid-binding proteins"/>
    <property type="match status" value="1"/>
</dbReference>
<comment type="similarity">
    <text evidence="4">Belongs to the class I-like SAM-binding methyltransferase superfamily. RNA M5U methyltransferase family.</text>
</comment>
<dbReference type="EMBL" id="DXBS01000133">
    <property type="protein sequence ID" value="HIZ25255.1"/>
    <property type="molecule type" value="Genomic_DNA"/>
</dbReference>
<evidence type="ECO:0000256" key="2">
    <source>
        <dbReference type="ARBA" id="ARBA00022679"/>
    </source>
</evidence>
<dbReference type="PANTHER" id="PTHR11061">
    <property type="entry name" value="RNA M5U METHYLTRANSFERASE"/>
    <property type="match status" value="1"/>
</dbReference>
<dbReference type="GO" id="GO:0070041">
    <property type="term" value="F:rRNA (uridine-C5-)-methyltransferase activity"/>
    <property type="evidence" value="ECO:0007669"/>
    <property type="project" value="TreeGrafter"/>
</dbReference>
<evidence type="ECO:0000256" key="3">
    <source>
        <dbReference type="ARBA" id="ARBA00022691"/>
    </source>
</evidence>
<dbReference type="SUPFAM" id="SSF53335">
    <property type="entry name" value="S-adenosyl-L-methionine-dependent methyltransferases"/>
    <property type="match status" value="1"/>
</dbReference>
<dbReference type="Gene3D" id="2.40.50.140">
    <property type="entry name" value="Nucleic acid-binding proteins"/>
    <property type="match status" value="1"/>
</dbReference>
<dbReference type="PROSITE" id="PS01231">
    <property type="entry name" value="TRMA_2"/>
    <property type="match status" value="1"/>
</dbReference>
<reference evidence="6" key="2">
    <citation type="submission" date="2021-04" db="EMBL/GenBank/DDBJ databases">
        <authorList>
            <person name="Gilroy R."/>
        </authorList>
    </citation>
    <scope>NUCLEOTIDE SEQUENCE</scope>
    <source>
        <strain evidence="6">CHK33-5263</strain>
    </source>
</reference>
<protein>
    <submittedName>
        <fullName evidence="6">23S rRNA (Uracil(1939)-C(5))-methyltransferase RlmD</fullName>
        <ecNumber evidence="6">2.1.1.190</ecNumber>
    </submittedName>
</protein>
<keyword evidence="1 4" id="KW-0489">Methyltransferase</keyword>
<dbReference type="PROSITE" id="PS51687">
    <property type="entry name" value="SAM_MT_RNA_M5U"/>
    <property type="match status" value="1"/>
</dbReference>
<dbReference type="InterPro" id="IPR002792">
    <property type="entry name" value="TRAM_dom"/>
</dbReference>
<dbReference type="Gene3D" id="2.40.50.1070">
    <property type="match status" value="1"/>
</dbReference>
<dbReference type="PROSITE" id="PS50926">
    <property type="entry name" value="TRAM"/>
    <property type="match status" value="1"/>
</dbReference>
<feature type="binding site" evidence="4">
    <location>
        <position position="278"/>
    </location>
    <ligand>
        <name>S-adenosyl-L-methionine</name>
        <dbReference type="ChEBI" id="CHEBI:59789"/>
    </ligand>
</feature>
<evidence type="ECO:0000256" key="1">
    <source>
        <dbReference type="ARBA" id="ARBA00022603"/>
    </source>
</evidence>
<evidence type="ECO:0000259" key="5">
    <source>
        <dbReference type="PROSITE" id="PS50926"/>
    </source>
</evidence>
<dbReference type="Gene3D" id="3.40.50.150">
    <property type="entry name" value="Vaccinia Virus protein VP39"/>
    <property type="match status" value="1"/>
</dbReference>
<dbReference type="InterPro" id="IPR030391">
    <property type="entry name" value="MeTrfase_TrmA_CS"/>
</dbReference>
<evidence type="ECO:0000256" key="4">
    <source>
        <dbReference type="PROSITE-ProRule" id="PRU01024"/>
    </source>
</evidence>
<keyword evidence="3 4" id="KW-0949">S-adenosyl-L-methionine</keyword>
<dbReference type="InterPro" id="IPR012340">
    <property type="entry name" value="NA-bd_OB-fold"/>
</dbReference>
<dbReference type="Proteomes" id="UP000824044">
    <property type="component" value="Unassembled WGS sequence"/>
</dbReference>
<gene>
    <name evidence="6" type="primary">rlmD</name>
    <name evidence="6" type="ORF">H9812_07320</name>
</gene>
<dbReference type="Pfam" id="PF05958">
    <property type="entry name" value="tRNA_U5-meth_tr"/>
    <property type="match status" value="1"/>
</dbReference>
<feature type="active site" description="Nucleophile" evidence="4">
    <location>
        <position position="401"/>
    </location>
</feature>
<dbReference type="AlphaFoldDB" id="A0A9D2DY76"/>
<proteinExistence type="inferred from homology"/>
<feature type="binding site" evidence="4">
    <location>
        <position position="305"/>
    </location>
    <ligand>
        <name>S-adenosyl-L-methionine</name>
        <dbReference type="ChEBI" id="CHEBI:59789"/>
    </ligand>
</feature>
<sequence length="467" mass="51891">MEKNDSLVVTCGALGTQGEGIARADGVTLFVPRFLPGERARVKVLKVKGSVGYAKIEELLTPAEERVRPKCAVFGKCGGCQLQHIKYRAQLKFKTQLVRDTLRKIAGIDADVAACERSEKEYGYRNKLQLPVGCKDGQTVVGFFAERTHRIVPTNTCPLHPDWADKLIDALKNFMEKCGLDGYDEETGEGQIRHIVVRELRGKFLITLVVTVPELKGIDYFLYRLDQIFHEYSFYLNFNDKKTNVIFGDEFKLLKGKGVYDCTDAGIVYEAGPRTFVQVNENVRTKLYERALSHVDEDAVVADCYAGGGLLTAKFAKKCKKAYGIEVVPEASACADDLRVRNGLEDKMVNLCGKVEERLAGVLEKEPSATVVLDPPRAGCAREVLRLLLERKVPKIIMISCDPATLARDVGLLTGSLTEQDGALVKSDPAHGVYKLQSVEPFDMFPQTKHVETMVVLRRNQGKNTPK</sequence>
<evidence type="ECO:0000313" key="7">
    <source>
        <dbReference type="Proteomes" id="UP000824044"/>
    </source>
</evidence>
<feature type="domain" description="TRAM" evidence="5">
    <location>
        <begin position="1"/>
        <end position="58"/>
    </location>
</feature>
<keyword evidence="2 4" id="KW-0808">Transferase</keyword>
<feature type="binding site" evidence="4">
    <location>
        <position position="374"/>
    </location>
    <ligand>
        <name>S-adenosyl-L-methionine</name>
        <dbReference type="ChEBI" id="CHEBI:59789"/>
    </ligand>
</feature>
<dbReference type="NCBIfam" id="TIGR00479">
    <property type="entry name" value="rumA"/>
    <property type="match status" value="1"/>
</dbReference>
<comment type="caution">
    <text evidence="6">The sequence shown here is derived from an EMBL/GenBank/DDBJ whole genome shotgun (WGS) entry which is preliminary data.</text>
</comment>
<accession>A0A9D2DY76</accession>
<organism evidence="6 7">
    <name type="scientific">Candidatus Gallimonas intestinigallinarum</name>
    <dbReference type="NCBI Taxonomy" id="2838604"/>
    <lineage>
        <taxon>Bacteria</taxon>
        <taxon>Bacillati</taxon>
        <taxon>Bacillota</taxon>
        <taxon>Clostridia</taxon>
        <taxon>Candidatus Gallimonas</taxon>
    </lineage>
</organism>